<dbReference type="AlphaFoldDB" id="A0A427XIA6"/>
<dbReference type="STRING" id="105984.A0A427XIA6"/>
<dbReference type="Pfam" id="PF04051">
    <property type="entry name" value="TRAPP"/>
    <property type="match status" value="1"/>
</dbReference>
<comment type="similarity">
    <text evidence="2 7">Belongs to the TRAPP small subunits family. BET3 subfamily.</text>
</comment>
<dbReference type="GO" id="GO:0006888">
    <property type="term" value="P:endoplasmic reticulum to Golgi vesicle-mediated transport"/>
    <property type="evidence" value="ECO:0007669"/>
    <property type="project" value="TreeGrafter"/>
</dbReference>
<comment type="caution">
    <text evidence="9">The sequence shown here is derived from an EMBL/GenBank/DDBJ whole genome shotgun (WGS) entry which is preliminary data.</text>
</comment>
<reference evidence="9 10" key="1">
    <citation type="submission" date="2018-11" db="EMBL/GenBank/DDBJ databases">
        <title>Genome sequence of Apiotrichum porosum DSM 27194.</title>
        <authorList>
            <person name="Aliyu H."/>
            <person name="Gorte O."/>
            <person name="Ochsenreither K."/>
        </authorList>
    </citation>
    <scope>NUCLEOTIDE SEQUENCE [LARGE SCALE GENOMIC DNA]</scope>
    <source>
        <strain evidence="9 10">DSM 27194</strain>
    </source>
</reference>
<dbReference type="CDD" id="cd14943">
    <property type="entry name" value="TRAPPC5_Trs31"/>
    <property type="match status" value="1"/>
</dbReference>
<evidence type="ECO:0000256" key="5">
    <source>
        <dbReference type="ARBA" id="ARBA00022892"/>
    </source>
</evidence>
<sequence length="256" mass="27860">MSTSLPPPPQSNPMYSYSTNTSTSTISGPGSHQRPLSMRDSMSRSPNPPPAAPNGAGAAGGGAAGQNILDRPLNKTRGSEVALASWAFMFAEIVSYSQSRVDSVADLEQRLTTLGYETGQRVLGLLLLRSAQASHMKDPRREHRLIPILQFVHTQVYKYCFGRPADGLERSVEGEDEYMITMNQPPLTQNISIPKDMSQLSCEAFTAGIVEGVLDGLDVPARVTAHTVSTDQYPQRTVILVKLDQKVMDRETVLGK</sequence>
<comment type="subunit">
    <text evidence="7">Part of the multisubunit TRAPP (transport protein particle) complex.</text>
</comment>
<dbReference type="Proteomes" id="UP000279236">
    <property type="component" value="Unassembled WGS sequence"/>
</dbReference>
<dbReference type="GO" id="GO:1990072">
    <property type="term" value="C:TRAPPIII protein complex"/>
    <property type="evidence" value="ECO:0007669"/>
    <property type="project" value="TreeGrafter"/>
</dbReference>
<evidence type="ECO:0000313" key="9">
    <source>
        <dbReference type="EMBL" id="RSH78615.1"/>
    </source>
</evidence>
<dbReference type="OrthoDB" id="10254842at2759"/>
<feature type="compositionally biased region" description="Pro residues" evidence="8">
    <location>
        <begin position="1"/>
        <end position="11"/>
    </location>
</feature>
<dbReference type="GO" id="GO:0005783">
    <property type="term" value="C:endoplasmic reticulum"/>
    <property type="evidence" value="ECO:0007669"/>
    <property type="project" value="UniProtKB-SubCell"/>
</dbReference>
<dbReference type="RefSeq" id="XP_028473762.1">
    <property type="nucleotide sequence ID" value="XM_028618084.1"/>
</dbReference>
<keyword evidence="6 7" id="KW-0333">Golgi apparatus</keyword>
<accession>A0A427XIA6</accession>
<proteinExistence type="inferred from homology"/>
<dbReference type="Gene3D" id="3.30.1380.20">
    <property type="entry name" value="Trafficking protein particle complex subunit 3"/>
    <property type="match status" value="1"/>
</dbReference>
<keyword evidence="5 7" id="KW-0931">ER-Golgi transport</keyword>
<evidence type="ECO:0000313" key="10">
    <source>
        <dbReference type="Proteomes" id="UP000279236"/>
    </source>
</evidence>
<feature type="region of interest" description="Disordered" evidence="8">
    <location>
        <begin position="1"/>
        <end position="70"/>
    </location>
</feature>
<evidence type="ECO:0000256" key="6">
    <source>
        <dbReference type="ARBA" id="ARBA00023034"/>
    </source>
</evidence>
<dbReference type="GO" id="GO:1990070">
    <property type="term" value="C:TRAPPI protein complex"/>
    <property type="evidence" value="ECO:0007669"/>
    <property type="project" value="TreeGrafter"/>
</dbReference>
<protein>
    <recommendedName>
        <fullName evidence="7">Trafficking protein particle complex subunit</fullName>
    </recommendedName>
</protein>
<dbReference type="FunFam" id="3.30.1380.20:FF:000002">
    <property type="entry name" value="Trafficking protein particle complex subunit"/>
    <property type="match status" value="1"/>
</dbReference>
<evidence type="ECO:0000256" key="7">
    <source>
        <dbReference type="PIRNR" id="PIRNR017479"/>
    </source>
</evidence>
<name>A0A427XIA6_9TREE</name>
<dbReference type="InterPro" id="IPR007194">
    <property type="entry name" value="TRAPP_component"/>
</dbReference>
<organism evidence="9 10">
    <name type="scientific">Apiotrichum porosum</name>
    <dbReference type="NCBI Taxonomy" id="105984"/>
    <lineage>
        <taxon>Eukaryota</taxon>
        <taxon>Fungi</taxon>
        <taxon>Dikarya</taxon>
        <taxon>Basidiomycota</taxon>
        <taxon>Agaricomycotina</taxon>
        <taxon>Tremellomycetes</taxon>
        <taxon>Trichosporonales</taxon>
        <taxon>Trichosporonaceae</taxon>
        <taxon>Apiotrichum</taxon>
    </lineage>
</organism>
<evidence type="ECO:0000256" key="1">
    <source>
        <dbReference type="ARBA" id="ARBA00004240"/>
    </source>
</evidence>
<dbReference type="InterPro" id="IPR016696">
    <property type="entry name" value="TRAPP-I_su5"/>
</dbReference>
<dbReference type="EMBL" id="RSCE01000012">
    <property type="protein sequence ID" value="RSH78615.1"/>
    <property type="molecule type" value="Genomic_DNA"/>
</dbReference>
<dbReference type="PANTHER" id="PTHR20902">
    <property type="entry name" value="41-2 PROTEIN ANTIGEN-RELATED"/>
    <property type="match status" value="1"/>
</dbReference>
<evidence type="ECO:0000256" key="8">
    <source>
        <dbReference type="SAM" id="MobiDB-lite"/>
    </source>
</evidence>
<gene>
    <name evidence="9" type="primary">TRS31</name>
    <name evidence="9" type="ORF">EHS24_002344</name>
</gene>
<evidence type="ECO:0000256" key="2">
    <source>
        <dbReference type="ARBA" id="ARBA00006218"/>
    </source>
</evidence>
<dbReference type="GO" id="GO:1990071">
    <property type="term" value="C:TRAPPII protein complex"/>
    <property type="evidence" value="ECO:0007669"/>
    <property type="project" value="TreeGrafter"/>
</dbReference>
<feature type="compositionally biased region" description="Low complexity" evidence="8">
    <location>
        <begin position="12"/>
        <end position="31"/>
    </location>
</feature>
<evidence type="ECO:0000256" key="4">
    <source>
        <dbReference type="ARBA" id="ARBA00022824"/>
    </source>
</evidence>
<dbReference type="InterPro" id="IPR024096">
    <property type="entry name" value="NO_sig/Golgi_transp_ligand-bd"/>
</dbReference>
<dbReference type="SUPFAM" id="SSF111126">
    <property type="entry name" value="Ligand-binding domain in the NO signalling and Golgi transport"/>
    <property type="match status" value="1"/>
</dbReference>
<evidence type="ECO:0000256" key="3">
    <source>
        <dbReference type="ARBA" id="ARBA00022448"/>
    </source>
</evidence>
<dbReference type="GeneID" id="39586887"/>
<keyword evidence="10" id="KW-1185">Reference proteome</keyword>
<dbReference type="PIRSF" id="PIRSF017479">
    <property type="entry name" value="TRAPP_I_complex_Trs31"/>
    <property type="match status" value="1"/>
</dbReference>
<dbReference type="PANTHER" id="PTHR20902:SF0">
    <property type="entry name" value="TRAFFICKING PROTEIN PARTICLE COMPLEX SUBUNIT 5"/>
    <property type="match status" value="1"/>
</dbReference>
<comment type="subcellular location">
    <subcellularLocation>
        <location evidence="1">Endoplasmic reticulum</location>
    </subcellularLocation>
    <subcellularLocation>
        <location evidence="7">Golgi apparatus</location>
        <location evidence="7">cis-Golgi network</location>
    </subcellularLocation>
</comment>
<keyword evidence="3 7" id="KW-0813">Transport</keyword>
<keyword evidence="4 7" id="KW-0256">Endoplasmic reticulum</keyword>